<dbReference type="PANTHER" id="PTHR30086">
    <property type="entry name" value="ARGININE EXPORTER PROTEIN ARGO"/>
    <property type="match status" value="1"/>
</dbReference>
<name>A0A3D8JY06_9BURK</name>
<gene>
    <name evidence="7" type="ORF">DWV00_18115</name>
</gene>
<feature type="transmembrane region" description="Helical" evidence="6">
    <location>
        <begin position="189"/>
        <end position="212"/>
    </location>
</feature>
<evidence type="ECO:0000313" key="8">
    <source>
        <dbReference type="Proteomes" id="UP000256838"/>
    </source>
</evidence>
<comment type="subcellular location">
    <subcellularLocation>
        <location evidence="1">Cell membrane</location>
        <topology evidence="1">Multi-pass membrane protein</topology>
    </subcellularLocation>
</comment>
<keyword evidence="2" id="KW-1003">Cell membrane</keyword>
<feature type="transmembrane region" description="Helical" evidence="6">
    <location>
        <begin position="6"/>
        <end position="25"/>
    </location>
</feature>
<dbReference type="OrthoDB" id="5638726at2"/>
<dbReference type="InterPro" id="IPR001123">
    <property type="entry name" value="LeuE-type"/>
</dbReference>
<evidence type="ECO:0000256" key="4">
    <source>
        <dbReference type="ARBA" id="ARBA00022989"/>
    </source>
</evidence>
<reference evidence="7 8" key="1">
    <citation type="submission" date="2018-08" db="EMBL/GenBank/DDBJ databases">
        <title>Paraburkholderia sp. DHOM06 isolated from forest soil.</title>
        <authorList>
            <person name="Gao Z.-H."/>
            <person name="Qiu L.-H."/>
        </authorList>
    </citation>
    <scope>NUCLEOTIDE SEQUENCE [LARGE SCALE GENOMIC DNA]</scope>
    <source>
        <strain evidence="7 8">DHOM06</strain>
    </source>
</reference>
<dbReference type="Proteomes" id="UP000256838">
    <property type="component" value="Unassembled WGS sequence"/>
</dbReference>
<dbReference type="GO" id="GO:0015171">
    <property type="term" value="F:amino acid transmembrane transporter activity"/>
    <property type="evidence" value="ECO:0007669"/>
    <property type="project" value="TreeGrafter"/>
</dbReference>
<feature type="transmembrane region" description="Helical" evidence="6">
    <location>
        <begin position="37"/>
        <end position="61"/>
    </location>
</feature>
<evidence type="ECO:0000256" key="2">
    <source>
        <dbReference type="ARBA" id="ARBA00022475"/>
    </source>
</evidence>
<dbReference type="Pfam" id="PF01810">
    <property type="entry name" value="LysE"/>
    <property type="match status" value="1"/>
</dbReference>
<keyword evidence="4 6" id="KW-1133">Transmembrane helix</keyword>
<evidence type="ECO:0000256" key="5">
    <source>
        <dbReference type="ARBA" id="ARBA00023136"/>
    </source>
</evidence>
<dbReference type="EMBL" id="QRGA01000009">
    <property type="protein sequence ID" value="RDU97770.1"/>
    <property type="molecule type" value="Genomic_DNA"/>
</dbReference>
<sequence>MLFIKSLAIGFSIAAPVGPIGMLCIQRSLSRGFRAGLATGLGAACADTVYGLLGALGIAGLATALPALSIVLKIAGGAFLLWLALMIAREKPPAATDAPAASRATLARDFLTTFGLTLSNPMTIISFIGVFAALGPLSAAHATAAAPGWMTVVPMVTGVFAGSAAWWLCLSGATSALGKKMPVSFMHGIARLSALVIGVFGGVQLLAGLRYII</sequence>
<evidence type="ECO:0000256" key="3">
    <source>
        <dbReference type="ARBA" id="ARBA00022692"/>
    </source>
</evidence>
<evidence type="ECO:0000256" key="1">
    <source>
        <dbReference type="ARBA" id="ARBA00004651"/>
    </source>
</evidence>
<protein>
    <submittedName>
        <fullName evidence="7">Lysine transporter LysE</fullName>
    </submittedName>
</protein>
<dbReference type="PANTHER" id="PTHR30086:SF20">
    <property type="entry name" value="ARGININE EXPORTER PROTEIN ARGO-RELATED"/>
    <property type="match status" value="1"/>
</dbReference>
<feature type="transmembrane region" description="Helical" evidence="6">
    <location>
        <begin position="146"/>
        <end position="168"/>
    </location>
</feature>
<comment type="caution">
    <text evidence="7">The sequence shown here is derived from an EMBL/GenBank/DDBJ whole genome shotgun (WGS) entry which is preliminary data.</text>
</comment>
<dbReference type="RefSeq" id="WP_115534962.1">
    <property type="nucleotide sequence ID" value="NZ_QRGA01000009.1"/>
</dbReference>
<keyword evidence="5 6" id="KW-0472">Membrane</keyword>
<accession>A0A3D8JY06</accession>
<evidence type="ECO:0000313" key="7">
    <source>
        <dbReference type="EMBL" id="RDU97770.1"/>
    </source>
</evidence>
<keyword evidence="3 6" id="KW-0812">Transmembrane</keyword>
<organism evidence="7 8">
    <name type="scientific">Trinickia dinghuensis</name>
    <dbReference type="NCBI Taxonomy" id="2291023"/>
    <lineage>
        <taxon>Bacteria</taxon>
        <taxon>Pseudomonadati</taxon>
        <taxon>Pseudomonadota</taxon>
        <taxon>Betaproteobacteria</taxon>
        <taxon>Burkholderiales</taxon>
        <taxon>Burkholderiaceae</taxon>
        <taxon>Trinickia</taxon>
    </lineage>
</organism>
<feature type="transmembrane region" description="Helical" evidence="6">
    <location>
        <begin position="109"/>
        <end position="134"/>
    </location>
</feature>
<proteinExistence type="predicted"/>
<dbReference type="AlphaFoldDB" id="A0A3D8JY06"/>
<keyword evidence="8" id="KW-1185">Reference proteome</keyword>
<feature type="transmembrane region" description="Helical" evidence="6">
    <location>
        <begin position="67"/>
        <end position="88"/>
    </location>
</feature>
<dbReference type="GO" id="GO:0005886">
    <property type="term" value="C:plasma membrane"/>
    <property type="evidence" value="ECO:0007669"/>
    <property type="project" value="UniProtKB-SubCell"/>
</dbReference>
<evidence type="ECO:0000256" key="6">
    <source>
        <dbReference type="SAM" id="Phobius"/>
    </source>
</evidence>